<dbReference type="AlphaFoldDB" id="A0AA40KGU4"/>
<comment type="caution">
    <text evidence="1">The sequence shown here is derived from an EMBL/GenBank/DDBJ whole genome shotgun (WGS) entry which is preliminary data.</text>
</comment>
<organism evidence="1 2">
    <name type="scientific">Melipona bicolor</name>
    <dbReference type="NCBI Taxonomy" id="60889"/>
    <lineage>
        <taxon>Eukaryota</taxon>
        <taxon>Metazoa</taxon>
        <taxon>Ecdysozoa</taxon>
        <taxon>Arthropoda</taxon>
        <taxon>Hexapoda</taxon>
        <taxon>Insecta</taxon>
        <taxon>Pterygota</taxon>
        <taxon>Neoptera</taxon>
        <taxon>Endopterygota</taxon>
        <taxon>Hymenoptera</taxon>
        <taxon>Apocrita</taxon>
        <taxon>Aculeata</taxon>
        <taxon>Apoidea</taxon>
        <taxon>Anthophila</taxon>
        <taxon>Apidae</taxon>
        <taxon>Melipona</taxon>
    </lineage>
</organism>
<proteinExistence type="predicted"/>
<keyword evidence="2" id="KW-1185">Reference proteome</keyword>
<dbReference type="Proteomes" id="UP001177670">
    <property type="component" value="Unassembled WGS sequence"/>
</dbReference>
<protein>
    <submittedName>
        <fullName evidence="1">Uncharacterized protein</fullName>
    </submittedName>
</protein>
<evidence type="ECO:0000313" key="2">
    <source>
        <dbReference type="Proteomes" id="UP001177670"/>
    </source>
</evidence>
<reference evidence="1" key="1">
    <citation type="submission" date="2021-10" db="EMBL/GenBank/DDBJ databases">
        <title>Melipona bicolor Genome sequencing and assembly.</title>
        <authorList>
            <person name="Araujo N.S."/>
            <person name="Arias M.C."/>
        </authorList>
    </citation>
    <scope>NUCLEOTIDE SEQUENCE</scope>
    <source>
        <strain evidence="1">USP_2M_L1-L4_2017</strain>
        <tissue evidence="1">Whole body</tissue>
    </source>
</reference>
<name>A0AA40KGU4_9HYME</name>
<dbReference type="EMBL" id="JAHYIQ010000036">
    <property type="protein sequence ID" value="KAK1119543.1"/>
    <property type="molecule type" value="Genomic_DNA"/>
</dbReference>
<evidence type="ECO:0000313" key="1">
    <source>
        <dbReference type="EMBL" id="KAK1119543.1"/>
    </source>
</evidence>
<sequence length="62" mass="7349">MKLLSFLSGKAADRSQEERAARLLRMYMPEKGSKAQNTISIHHTSRDRRFWKLRSRRRTNSS</sequence>
<gene>
    <name evidence="1" type="ORF">K0M31_013367</name>
</gene>
<accession>A0AA40KGU4</accession>